<dbReference type="RefSeq" id="WP_345572822.1">
    <property type="nucleotide sequence ID" value="NZ_BAABDQ010000033.1"/>
</dbReference>
<feature type="chain" id="PRO_5046220596" description="Secreted protein" evidence="1">
    <location>
        <begin position="29"/>
        <end position="158"/>
    </location>
</feature>
<dbReference type="EMBL" id="BAABDQ010000033">
    <property type="protein sequence ID" value="GAA3598416.1"/>
    <property type="molecule type" value="Genomic_DNA"/>
</dbReference>
<reference evidence="3" key="1">
    <citation type="journal article" date="2019" name="Int. J. Syst. Evol. Microbiol.">
        <title>The Global Catalogue of Microorganisms (GCM) 10K type strain sequencing project: providing services to taxonomists for standard genome sequencing and annotation.</title>
        <authorList>
            <consortium name="The Broad Institute Genomics Platform"/>
            <consortium name="The Broad Institute Genome Sequencing Center for Infectious Disease"/>
            <person name="Wu L."/>
            <person name="Ma J."/>
        </authorList>
    </citation>
    <scope>NUCLEOTIDE SEQUENCE [LARGE SCALE GENOMIC DNA]</scope>
    <source>
        <strain evidence="3">JCM 17326</strain>
    </source>
</reference>
<dbReference type="Proteomes" id="UP001500630">
    <property type="component" value="Unassembled WGS sequence"/>
</dbReference>
<accession>A0ABP6Z4C9</accession>
<proteinExistence type="predicted"/>
<organism evidence="2 3">
    <name type="scientific">Nonomuraea rosea</name>
    <dbReference type="NCBI Taxonomy" id="638574"/>
    <lineage>
        <taxon>Bacteria</taxon>
        <taxon>Bacillati</taxon>
        <taxon>Actinomycetota</taxon>
        <taxon>Actinomycetes</taxon>
        <taxon>Streptosporangiales</taxon>
        <taxon>Streptosporangiaceae</taxon>
        <taxon>Nonomuraea</taxon>
    </lineage>
</organism>
<evidence type="ECO:0000256" key="1">
    <source>
        <dbReference type="SAM" id="SignalP"/>
    </source>
</evidence>
<name>A0ABP6Z4C9_9ACTN</name>
<evidence type="ECO:0000313" key="3">
    <source>
        <dbReference type="Proteomes" id="UP001500630"/>
    </source>
</evidence>
<sequence>MLKKTLTVSLAGVAAMGLHLAVPPAADAAAYGCSGAQVGSWKVPMKDKLNGGTYYISDVKLFYNARTGWNCAVLAKRSGHQRYGEKTPMYLEMYNSRWAEDNYKNNYDKDAGRFKYHAGPVKVYGKNICVSIHAKHGDHTGPGDDYNGRLDLSGVACD</sequence>
<keyword evidence="1" id="KW-0732">Signal</keyword>
<gene>
    <name evidence="2" type="ORF">GCM10022419_097350</name>
</gene>
<keyword evidence="3" id="KW-1185">Reference proteome</keyword>
<evidence type="ECO:0008006" key="4">
    <source>
        <dbReference type="Google" id="ProtNLM"/>
    </source>
</evidence>
<comment type="caution">
    <text evidence="2">The sequence shown here is derived from an EMBL/GenBank/DDBJ whole genome shotgun (WGS) entry which is preliminary data.</text>
</comment>
<feature type="signal peptide" evidence="1">
    <location>
        <begin position="1"/>
        <end position="28"/>
    </location>
</feature>
<evidence type="ECO:0000313" key="2">
    <source>
        <dbReference type="EMBL" id="GAA3598416.1"/>
    </source>
</evidence>
<protein>
    <recommendedName>
        <fullName evidence="4">Secreted protein</fullName>
    </recommendedName>
</protein>